<keyword evidence="2" id="KW-1185">Reference proteome</keyword>
<dbReference type="EMBL" id="CCWP01000038">
    <property type="protein sequence ID" value="CEF03626.1"/>
    <property type="molecule type" value="Genomic_DNA"/>
</dbReference>
<evidence type="ECO:0000313" key="2">
    <source>
        <dbReference type="Proteomes" id="UP000043107"/>
    </source>
</evidence>
<accession>A0ABM9R5Y4</accession>
<dbReference type="RefSeq" id="WP_012577956.1">
    <property type="nucleotide sequence ID" value="NZ_CBCRZZ010000001.1"/>
</dbReference>
<name>A0ABM9R5Y4_BIFLI</name>
<evidence type="ECO:0000313" key="1">
    <source>
        <dbReference type="EMBL" id="CEF03626.1"/>
    </source>
</evidence>
<gene>
    <name evidence="1" type="ORF">BLIC_c01808</name>
</gene>
<comment type="caution">
    <text evidence="1">The sequence shown here is derived from an EMBL/GenBank/DDBJ whole genome shotgun (WGS) entry which is preliminary data.</text>
</comment>
<evidence type="ECO:0008006" key="3">
    <source>
        <dbReference type="Google" id="ProtNLM"/>
    </source>
</evidence>
<proteinExistence type="predicted"/>
<sequence>MARMIRRSSLSRDWRRPFRAVGWRNGQAADEQPADIVADIAADLKTGMTVPQIADYRRLPSDFVDMAVMRAQERGLVTLMDRAPRSLCDGTACRPDPASLVCAGCPFRAPSSARS</sequence>
<protein>
    <recommendedName>
        <fullName evidence="3">Peptidase</fullName>
    </recommendedName>
</protein>
<dbReference type="Proteomes" id="UP000043107">
    <property type="component" value="Unassembled WGS sequence"/>
</dbReference>
<organism evidence="1 2">
    <name type="scientific">Bifidobacterium longum subsp. infantis</name>
    <dbReference type="NCBI Taxonomy" id="1682"/>
    <lineage>
        <taxon>Bacteria</taxon>
        <taxon>Bacillati</taxon>
        <taxon>Actinomycetota</taxon>
        <taxon>Actinomycetes</taxon>
        <taxon>Bifidobacteriales</taxon>
        <taxon>Bifidobacteriaceae</taxon>
        <taxon>Bifidobacterium</taxon>
    </lineage>
</organism>
<reference evidence="1 2" key="1">
    <citation type="submission" date="2014-09" db="EMBL/GenBank/DDBJ databases">
        <authorList>
            <person name="Bertelli C."/>
        </authorList>
    </citation>
    <scope>NUCLEOTIDE SEQUENCE [LARGE SCALE GENOMIC DNA]</scope>
    <source>
        <strain evidence="1 2">BIC1401111250</strain>
    </source>
</reference>